<keyword evidence="5" id="KW-0560">Oxidoreductase</keyword>
<accession>A0ABD2NY94</accession>
<keyword evidence="9" id="KW-1133">Transmembrane helix</keyword>
<dbReference type="SUPFAM" id="SSF48264">
    <property type="entry name" value="Cytochrome P450"/>
    <property type="match status" value="2"/>
</dbReference>
<evidence type="ECO:0000313" key="10">
    <source>
        <dbReference type="EMBL" id="KAL3283332.1"/>
    </source>
</evidence>
<dbReference type="Gene3D" id="1.10.630.10">
    <property type="entry name" value="Cytochrome P450"/>
    <property type="match status" value="2"/>
</dbReference>
<reference evidence="10 11" key="1">
    <citation type="journal article" date="2021" name="BMC Biol.">
        <title>Horizontally acquired antibacterial genes associated with adaptive radiation of ladybird beetles.</title>
        <authorList>
            <person name="Li H.S."/>
            <person name="Tang X.F."/>
            <person name="Huang Y.H."/>
            <person name="Xu Z.Y."/>
            <person name="Chen M.L."/>
            <person name="Du X.Y."/>
            <person name="Qiu B.Y."/>
            <person name="Chen P.T."/>
            <person name="Zhang W."/>
            <person name="Slipinski A."/>
            <person name="Escalona H.E."/>
            <person name="Waterhouse R.M."/>
            <person name="Zwick A."/>
            <person name="Pang H."/>
        </authorList>
    </citation>
    <scope>NUCLEOTIDE SEQUENCE [LARGE SCALE GENOMIC DNA]</scope>
    <source>
        <strain evidence="10">SYSU2018</strain>
    </source>
</reference>
<keyword evidence="4 8" id="KW-0479">Metal-binding</keyword>
<dbReference type="Proteomes" id="UP001516400">
    <property type="component" value="Unassembled WGS sequence"/>
</dbReference>
<evidence type="ECO:0000256" key="5">
    <source>
        <dbReference type="ARBA" id="ARBA00023002"/>
    </source>
</evidence>
<dbReference type="InterPro" id="IPR002401">
    <property type="entry name" value="Cyt_P450_E_grp-I"/>
</dbReference>
<dbReference type="EMBL" id="JABFTP020000144">
    <property type="protein sequence ID" value="KAL3283332.1"/>
    <property type="molecule type" value="Genomic_DNA"/>
</dbReference>
<comment type="similarity">
    <text evidence="2">Belongs to the cytochrome P450 family.</text>
</comment>
<gene>
    <name evidence="10" type="ORF">HHI36_006480</name>
</gene>
<dbReference type="GO" id="GO:0046872">
    <property type="term" value="F:metal ion binding"/>
    <property type="evidence" value="ECO:0007669"/>
    <property type="project" value="UniProtKB-KW"/>
</dbReference>
<dbReference type="PANTHER" id="PTHR24291:SF187">
    <property type="entry name" value="CYTOCHROME P450 4AE1-RELATED"/>
    <property type="match status" value="1"/>
</dbReference>
<dbReference type="AlphaFoldDB" id="A0ABD2NY94"/>
<dbReference type="InterPro" id="IPR001128">
    <property type="entry name" value="Cyt_P450"/>
</dbReference>
<comment type="cofactor">
    <cofactor evidence="1 8">
        <name>heme</name>
        <dbReference type="ChEBI" id="CHEBI:30413"/>
    </cofactor>
</comment>
<dbReference type="InterPro" id="IPR050196">
    <property type="entry name" value="Cytochrome_P450_Monoox"/>
</dbReference>
<keyword evidence="3 8" id="KW-0349">Heme</keyword>
<evidence type="ECO:0000256" key="1">
    <source>
        <dbReference type="ARBA" id="ARBA00001971"/>
    </source>
</evidence>
<proteinExistence type="inferred from homology"/>
<evidence type="ECO:0000256" key="8">
    <source>
        <dbReference type="PIRSR" id="PIRSR602401-1"/>
    </source>
</evidence>
<comment type="caution">
    <text evidence="10">The sequence shown here is derived from an EMBL/GenBank/DDBJ whole genome shotgun (WGS) entry which is preliminary data.</text>
</comment>
<keyword evidence="7" id="KW-0503">Monooxygenase</keyword>
<evidence type="ECO:0000256" key="3">
    <source>
        <dbReference type="ARBA" id="ARBA00022617"/>
    </source>
</evidence>
<protein>
    <recommendedName>
        <fullName evidence="12">Cytochrome P450</fullName>
    </recommendedName>
</protein>
<evidence type="ECO:0000256" key="6">
    <source>
        <dbReference type="ARBA" id="ARBA00023004"/>
    </source>
</evidence>
<dbReference type="InterPro" id="IPR017972">
    <property type="entry name" value="Cyt_P450_CS"/>
</dbReference>
<dbReference type="Pfam" id="PF00067">
    <property type="entry name" value="p450"/>
    <property type="match status" value="2"/>
</dbReference>
<feature type="transmembrane region" description="Helical" evidence="9">
    <location>
        <begin position="246"/>
        <end position="268"/>
    </location>
</feature>
<keyword evidence="9" id="KW-0472">Membrane</keyword>
<dbReference type="PANTHER" id="PTHR24291">
    <property type="entry name" value="CYTOCHROME P450 FAMILY 4"/>
    <property type="match status" value="1"/>
</dbReference>
<keyword evidence="11" id="KW-1185">Reference proteome</keyword>
<dbReference type="PRINTS" id="PR00385">
    <property type="entry name" value="P450"/>
</dbReference>
<organism evidence="10 11">
    <name type="scientific">Cryptolaemus montrouzieri</name>
    <dbReference type="NCBI Taxonomy" id="559131"/>
    <lineage>
        <taxon>Eukaryota</taxon>
        <taxon>Metazoa</taxon>
        <taxon>Ecdysozoa</taxon>
        <taxon>Arthropoda</taxon>
        <taxon>Hexapoda</taxon>
        <taxon>Insecta</taxon>
        <taxon>Pterygota</taxon>
        <taxon>Neoptera</taxon>
        <taxon>Endopterygota</taxon>
        <taxon>Coleoptera</taxon>
        <taxon>Polyphaga</taxon>
        <taxon>Cucujiformia</taxon>
        <taxon>Coccinelloidea</taxon>
        <taxon>Coccinellidae</taxon>
        <taxon>Scymninae</taxon>
        <taxon>Scymnini</taxon>
        <taxon>Cryptolaemus</taxon>
    </lineage>
</organism>
<evidence type="ECO:0000313" key="11">
    <source>
        <dbReference type="Proteomes" id="UP001516400"/>
    </source>
</evidence>
<evidence type="ECO:0000256" key="4">
    <source>
        <dbReference type="ARBA" id="ARBA00022723"/>
    </source>
</evidence>
<keyword evidence="6 8" id="KW-0408">Iron</keyword>
<feature type="binding site" description="axial binding residue" evidence="8">
    <location>
        <position position="690"/>
    </location>
    <ligand>
        <name>heme</name>
        <dbReference type="ChEBI" id="CHEBI:30413"/>
    </ligand>
    <ligandPart>
        <name>Fe</name>
        <dbReference type="ChEBI" id="CHEBI:18248"/>
    </ligandPart>
</feature>
<keyword evidence="9" id="KW-0812">Transmembrane</keyword>
<dbReference type="PROSITE" id="PS00086">
    <property type="entry name" value="CYTOCHROME_P450"/>
    <property type="match status" value="2"/>
</dbReference>
<sequence length="745" mass="85612">MVVDGQIYPSGLNCIINAYGLHRNPKYFENPDDFIPTRFAEIKSELPFAFIPFSAGQRNCIGQKFAMLEAKYVISAVIRNFELSPPTSDEKLVLVAETILKGLNGIKISSRDFGIPSRTLRRHLASGAEKGPSGRASDLGFEHEKRILQHIKALEKEFLPQIVVTLYQWLINLHKKDNELIDKPGKNFNIEETSIQVNNKPGEVLATKDAKEVYTLIRSEKGKNVSVIARCSEEGYFMPPLLSLKIIMFAVLVYSLLVVTLVTFFLWWRKRPSVRVGNFPSPPSVFLLGHGPYINSTKKLLPYFHKHLLENNGIIKLLVGPKVLLVVSNHEFLKWITSTSKFTHKPQEYQYLKDWLGDGLLIAKGDRWKTHRRILNQAFNYQALENHIQVVENTSNILVRKLEDHIGQDSLDIYPIISSFTFDVVCESSMATSVNALENDNSEYLHAVRELSRIIIDRALNPLKMFDFIFKFHPDYKISKDSIKIIHDFDLDVIRKRSQKLKEELNNQDESDNINMKRNKKPLLDTLLTARYENGNPIADTHIREEVDTFIFAGYDTTASALGFVLYNIANHPAVQEQIIEEQKMIFHESFYRPSTYSDVNEMKYLEMVVKETFRLFPPIPLIGRKIHEDTYYNGELLPAGIGILLNFYSLHRNPELYPDPEKFDPLRFEDDKNIPLYSYLPFSAGSRNCIGRKFAMNQVKQTVSKIVRHFKLLPATPSHTLELVSESILKSKTGFCIKLEKRQL</sequence>
<evidence type="ECO:0008006" key="12">
    <source>
        <dbReference type="Google" id="ProtNLM"/>
    </source>
</evidence>
<dbReference type="GO" id="GO:0004497">
    <property type="term" value="F:monooxygenase activity"/>
    <property type="evidence" value="ECO:0007669"/>
    <property type="project" value="UniProtKB-KW"/>
</dbReference>
<dbReference type="CDD" id="cd20628">
    <property type="entry name" value="CYP4"/>
    <property type="match status" value="1"/>
</dbReference>
<name>A0ABD2NY94_9CUCU</name>
<dbReference type="PRINTS" id="PR00463">
    <property type="entry name" value="EP450I"/>
</dbReference>
<evidence type="ECO:0000256" key="9">
    <source>
        <dbReference type="SAM" id="Phobius"/>
    </source>
</evidence>
<evidence type="ECO:0000256" key="2">
    <source>
        <dbReference type="ARBA" id="ARBA00010617"/>
    </source>
</evidence>
<dbReference type="InterPro" id="IPR036396">
    <property type="entry name" value="Cyt_P450_sf"/>
</dbReference>
<evidence type="ECO:0000256" key="7">
    <source>
        <dbReference type="ARBA" id="ARBA00023033"/>
    </source>
</evidence>